<feature type="region of interest" description="Disordered" evidence="1">
    <location>
        <begin position="48"/>
        <end position="70"/>
    </location>
</feature>
<proteinExistence type="predicted"/>
<protein>
    <submittedName>
        <fullName evidence="3">GPI-anchored protein</fullName>
    </submittedName>
</protein>
<dbReference type="InterPro" id="IPR059083">
    <property type="entry name" value="At5g19230_dom"/>
</dbReference>
<dbReference type="AlphaFoldDB" id="A0A3L6QPC4"/>
<evidence type="ECO:0000256" key="1">
    <source>
        <dbReference type="SAM" id="MobiDB-lite"/>
    </source>
</evidence>
<name>A0A3L6QPC4_PANMI</name>
<dbReference type="InterPro" id="IPR045285">
    <property type="entry name" value="At5g19230-like"/>
</dbReference>
<evidence type="ECO:0000313" key="3">
    <source>
        <dbReference type="EMBL" id="RLM84901.1"/>
    </source>
</evidence>
<dbReference type="PANTHER" id="PTHR33976">
    <property type="entry name" value="OS07G0645000 PROTEIN"/>
    <property type="match status" value="1"/>
</dbReference>
<sequence>MQMAPGLPISEGNDAELLKGINSYRSSLKVPALTENKNAACLAEQLAKQFKGAPPSSSSRTTPSCSTTGS</sequence>
<dbReference type="Proteomes" id="UP000275267">
    <property type="component" value="Unassembled WGS sequence"/>
</dbReference>
<evidence type="ECO:0000313" key="4">
    <source>
        <dbReference type="Proteomes" id="UP000275267"/>
    </source>
</evidence>
<dbReference type="EMBL" id="PQIB02000011">
    <property type="protein sequence ID" value="RLM84901.1"/>
    <property type="molecule type" value="Genomic_DNA"/>
</dbReference>
<feature type="compositionally biased region" description="Low complexity" evidence="1">
    <location>
        <begin position="54"/>
        <end position="70"/>
    </location>
</feature>
<accession>A0A3L6QPC4</accession>
<dbReference type="Pfam" id="PF25884">
    <property type="entry name" value="At5g19230"/>
    <property type="match status" value="1"/>
</dbReference>
<organism evidence="3 4">
    <name type="scientific">Panicum miliaceum</name>
    <name type="common">Proso millet</name>
    <name type="synonym">Broomcorn millet</name>
    <dbReference type="NCBI Taxonomy" id="4540"/>
    <lineage>
        <taxon>Eukaryota</taxon>
        <taxon>Viridiplantae</taxon>
        <taxon>Streptophyta</taxon>
        <taxon>Embryophyta</taxon>
        <taxon>Tracheophyta</taxon>
        <taxon>Spermatophyta</taxon>
        <taxon>Magnoliopsida</taxon>
        <taxon>Liliopsida</taxon>
        <taxon>Poales</taxon>
        <taxon>Poaceae</taxon>
        <taxon>PACMAD clade</taxon>
        <taxon>Panicoideae</taxon>
        <taxon>Panicodae</taxon>
        <taxon>Paniceae</taxon>
        <taxon>Panicinae</taxon>
        <taxon>Panicum</taxon>
        <taxon>Panicum sect. Panicum</taxon>
    </lineage>
</organism>
<keyword evidence="4" id="KW-1185">Reference proteome</keyword>
<dbReference type="OrthoDB" id="10533639at2759"/>
<feature type="domain" description="Uncharacterized GPI-anchored protein At5g19230-like" evidence="2">
    <location>
        <begin position="15"/>
        <end position="62"/>
    </location>
</feature>
<comment type="caution">
    <text evidence="3">The sequence shown here is derived from an EMBL/GenBank/DDBJ whole genome shotgun (WGS) entry which is preliminary data.</text>
</comment>
<evidence type="ECO:0000259" key="2">
    <source>
        <dbReference type="Pfam" id="PF25884"/>
    </source>
</evidence>
<dbReference type="PANTHER" id="PTHR33976:SF8">
    <property type="entry name" value="OS07G0645000 PROTEIN"/>
    <property type="match status" value="1"/>
</dbReference>
<reference evidence="4" key="1">
    <citation type="journal article" date="2019" name="Nat. Commun.">
        <title>The genome of broomcorn millet.</title>
        <authorList>
            <person name="Zou C."/>
            <person name="Miki D."/>
            <person name="Li D."/>
            <person name="Tang Q."/>
            <person name="Xiao L."/>
            <person name="Rajput S."/>
            <person name="Deng P."/>
            <person name="Jia W."/>
            <person name="Huang R."/>
            <person name="Zhang M."/>
            <person name="Sun Y."/>
            <person name="Hu J."/>
            <person name="Fu X."/>
            <person name="Schnable P.S."/>
            <person name="Li F."/>
            <person name="Zhang H."/>
            <person name="Feng B."/>
            <person name="Zhu X."/>
            <person name="Liu R."/>
            <person name="Schnable J.C."/>
            <person name="Zhu J.-K."/>
            <person name="Zhang H."/>
        </authorList>
    </citation>
    <scope>NUCLEOTIDE SEQUENCE [LARGE SCALE GENOMIC DNA]</scope>
</reference>
<gene>
    <name evidence="3" type="ORF">C2845_PM04G31450</name>
</gene>